<proteinExistence type="predicted"/>
<name>A0A6C0LKG2_9ZZZZ</name>
<accession>A0A6C0LKG2</accession>
<dbReference type="EMBL" id="MN740522">
    <property type="protein sequence ID" value="QHU31043.1"/>
    <property type="molecule type" value="Genomic_DNA"/>
</dbReference>
<protein>
    <recommendedName>
        <fullName evidence="2">NET domain-containing protein</fullName>
    </recommendedName>
</protein>
<reference evidence="1" key="1">
    <citation type="journal article" date="2020" name="Nature">
        <title>Giant virus diversity and host interactions through global metagenomics.</title>
        <authorList>
            <person name="Schulz F."/>
            <person name="Roux S."/>
            <person name="Paez-Espino D."/>
            <person name="Jungbluth S."/>
            <person name="Walsh D.A."/>
            <person name="Denef V.J."/>
            <person name="McMahon K.D."/>
            <person name="Konstantinidis K.T."/>
            <person name="Eloe-Fadrosh E.A."/>
            <person name="Kyrpides N.C."/>
            <person name="Woyke T."/>
        </authorList>
    </citation>
    <scope>NUCLEOTIDE SEQUENCE</scope>
    <source>
        <strain evidence="1">GVMAG-M-3300027892-73</strain>
    </source>
</reference>
<organism evidence="1">
    <name type="scientific">viral metagenome</name>
    <dbReference type="NCBI Taxonomy" id="1070528"/>
    <lineage>
        <taxon>unclassified sequences</taxon>
        <taxon>metagenomes</taxon>
        <taxon>organismal metagenomes</taxon>
    </lineage>
</organism>
<evidence type="ECO:0000313" key="1">
    <source>
        <dbReference type="EMBL" id="QHU31043.1"/>
    </source>
</evidence>
<dbReference type="AlphaFoldDB" id="A0A6C0LKG2"/>
<sequence>METPAFEELIQSTKNSCNDNELNKIRNKIEAMNKFNQIEVLRMLYNGKAILNENNYGVFVNMSNLNMSLLTELTNYISYVETQEENLNDIEKQKSNYINTYFNNNIKDNGSINSNNVPIQSQLVGG</sequence>
<evidence type="ECO:0008006" key="2">
    <source>
        <dbReference type="Google" id="ProtNLM"/>
    </source>
</evidence>